<dbReference type="PANTHER" id="PTHR45138">
    <property type="entry name" value="REGULATORY COMPONENTS OF SENSORY TRANSDUCTION SYSTEM"/>
    <property type="match status" value="1"/>
</dbReference>
<evidence type="ECO:0000259" key="2">
    <source>
        <dbReference type="PROSITE" id="PS50887"/>
    </source>
</evidence>
<accession>A0ABQ3L7A6</accession>
<dbReference type="InterPro" id="IPR050469">
    <property type="entry name" value="Diguanylate_Cyclase"/>
</dbReference>
<dbReference type="EC" id="2.7.7.65" evidence="1"/>
<dbReference type="Pfam" id="PF01590">
    <property type="entry name" value="GAF"/>
    <property type="match status" value="1"/>
</dbReference>
<evidence type="ECO:0000313" key="4">
    <source>
        <dbReference type="Proteomes" id="UP000659697"/>
    </source>
</evidence>
<dbReference type="SMART" id="SM00267">
    <property type="entry name" value="GGDEF"/>
    <property type="match status" value="1"/>
</dbReference>
<sequence length="337" mass="37714">MNSDRLDSRFQELHNALSPLMQLVCSITSLETAFVTYIDPMLAKQQVAVVYGNGDIHIVAGSEQPWQDSMCRQLFNDDSWLNLNIAQTYPQSVGAKLGMTTFFALPVQYDEQLIGSLCGASTRQQSLSATQLKQLELIAAAVSWLIAKWQRLIKLQQRLHITQQRLEQSYQDRESLKQLAEQDPLTGLLNRRGFAELWQSCTEQDITDGDIAVIALDFDNFKQLNDNFGHQAGDEALKDLALLLQKNTRDYDFAARLGGDEFMLVLPGCKRLEAVQIAKRMQQDYAATQHGKQHSISMGMAISSVGAADDLLLLADKALYKAKNSGRGQLVINTFRL</sequence>
<dbReference type="Gene3D" id="3.30.70.270">
    <property type="match status" value="1"/>
</dbReference>
<dbReference type="InterPro" id="IPR003018">
    <property type="entry name" value="GAF"/>
</dbReference>
<dbReference type="InterPro" id="IPR029787">
    <property type="entry name" value="Nucleotide_cyclase"/>
</dbReference>
<evidence type="ECO:0000256" key="1">
    <source>
        <dbReference type="ARBA" id="ARBA00012528"/>
    </source>
</evidence>
<name>A0ABQ3L7A6_9ALTE</name>
<dbReference type="InterPro" id="IPR029016">
    <property type="entry name" value="GAF-like_dom_sf"/>
</dbReference>
<gene>
    <name evidence="3" type="ORF">GCM10010919_32360</name>
</gene>
<evidence type="ECO:0000313" key="3">
    <source>
        <dbReference type="EMBL" id="GHG76995.1"/>
    </source>
</evidence>
<protein>
    <recommendedName>
        <fullName evidence="1">diguanylate cyclase</fullName>
        <ecNumber evidence="1">2.7.7.65</ecNumber>
    </recommendedName>
</protein>
<proteinExistence type="predicted"/>
<dbReference type="SUPFAM" id="SSF55781">
    <property type="entry name" value="GAF domain-like"/>
    <property type="match status" value="1"/>
</dbReference>
<dbReference type="EMBL" id="BNAO01000010">
    <property type="protein sequence ID" value="GHG76995.1"/>
    <property type="molecule type" value="Genomic_DNA"/>
</dbReference>
<dbReference type="Proteomes" id="UP000659697">
    <property type="component" value="Unassembled WGS sequence"/>
</dbReference>
<dbReference type="Pfam" id="PF00990">
    <property type="entry name" value="GGDEF"/>
    <property type="match status" value="1"/>
</dbReference>
<dbReference type="Gene3D" id="3.30.450.40">
    <property type="match status" value="1"/>
</dbReference>
<dbReference type="InterPro" id="IPR000160">
    <property type="entry name" value="GGDEF_dom"/>
</dbReference>
<dbReference type="PROSITE" id="PS50887">
    <property type="entry name" value="GGDEF"/>
    <property type="match status" value="1"/>
</dbReference>
<feature type="domain" description="GGDEF" evidence="2">
    <location>
        <begin position="209"/>
        <end position="335"/>
    </location>
</feature>
<dbReference type="RefSeq" id="WP_189434076.1">
    <property type="nucleotide sequence ID" value="NZ_BNAO01000010.1"/>
</dbReference>
<keyword evidence="4" id="KW-1185">Reference proteome</keyword>
<organism evidence="3 4">
    <name type="scientific">Alishewanella longhuensis</name>
    <dbReference type="NCBI Taxonomy" id="1091037"/>
    <lineage>
        <taxon>Bacteria</taxon>
        <taxon>Pseudomonadati</taxon>
        <taxon>Pseudomonadota</taxon>
        <taxon>Gammaproteobacteria</taxon>
        <taxon>Alteromonadales</taxon>
        <taxon>Alteromonadaceae</taxon>
        <taxon>Alishewanella</taxon>
    </lineage>
</organism>
<comment type="caution">
    <text evidence="3">The sequence shown here is derived from an EMBL/GenBank/DDBJ whole genome shotgun (WGS) entry which is preliminary data.</text>
</comment>
<dbReference type="InterPro" id="IPR043128">
    <property type="entry name" value="Rev_trsase/Diguanyl_cyclase"/>
</dbReference>
<dbReference type="NCBIfam" id="TIGR00254">
    <property type="entry name" value="GGDEF"/>
    <property type="match status" value="1"/>
</dbReference>
<dbReference type="CDD" id="cd01949">
    <property type="entry name" value="GGDEF"/>
    <property type="match status" value="1"/>
</dbReference>
<reference evidence="4" key="1">
    <citation type="journal article" date="2019" name="Int. J. Syst. Evol. Microbiol.">
        <title>The Global Catalogue of Microorganisms (GCM) 10K type strain sequencing project: providing services to taxonomists for standard genome sequencing and annotation.</title>
        <authorList>
            <consortium name="The Broad Institute Genomics Platform"/>
            <consortium name="The Broad Institute Genome Sequencing Center for Infectious Disease"/>
            <person name="Wu L."/>
            <person name="Ma J."/>
        </authorList>
    </citation>
    <scope>NUCLEOTIDE SEQUENCE [LARGE SCALE GENOMIC DNA]</scope>
    <source>
        <strain evidence="4">CGMCC 1.7003</strain>
    </source>
</reference>
<dbReference type="PANTHER" id="PTHR45138:SF24">
    <property type="entry name" value="DIGUANYLATE CYCLASE DGCC-RELATED"/>
    <property type="match status" value="1"/>
</dbReference>
<dbReference type="SUPFAM" id="SSF55073">
    <property type="entry name" value="Nucleotide cyclase"/>
    <property type="match status" value="1"/>
</dbReference>